<dbReference type="PANTHER" id="PTHR43532">
    <property type="entry name" value="GLUCOSE-1-PHOSPHATE THYMIDYLYLTRANSFERASE"/>
    <property type="match status" value="1"/>
</dbReference>
<evidence type="ECO:0000256" key="4">
    <source>
        <dbReference type="ARBA" id="ARBA00017654"/>
    </source>
</evidence>
<comment type="caution">
    <text evidence="13">The sequence shown here is derived from an EMBL/GenBank/DDBJ whole genome shotgun (WGS) entry which is preliminary data.</text>
</comment>
<keyword evidence="7 10" id="KW-0479">Metal-binding</keyword>
<feature type="region of interest" description="Disordered" evidence="11">
    <location>
        <begin position="292"/>
        <end position="328"/>
    </location>
</feature>
<evidence type="ECO:0000256" key="6">
    <source>
        <dbReference type="ARBA" id="ARBA00022695"/>
    </source>
</evidence>
<gene>
    <name evidence="13" type="primary">rfbA</name>
    <name evidence="13" type="ORF">E1262_00455</name>
</gene>
<evidence type="ECO:0000313" key="14">
    <source>
        <dbReference type="Proteomes" id="UP000295217"/>
    </source>
</evidence>
<evidence type="ECO:0000256" key="3">
    <source>
        <dbReference type="ARBA" id="ARBA00012461"/>
    </source>
</evidence>
<dbReference type="EMBL" id="SMLB01000001">
    <property type="protein sequence ID" value="TDD72999.1"/>
    <property type="molecule type" value="Genomic_DNA"/>
</dbReference>
<dbReference type="GO" id="GO:0046872">
    <property type="term" value="F:metal ion binding"/>
    <property type="evidence" value="ECO:0007669"/>
    <property type="project" value="UniProtKB-KW"/>
</dbReference>
<dbReference type="OrthoDB" id="9803871at2"/>
<dbReference type="Pfam" id="PF00483">
    <property type="entry name" value="NTP_transferase"/>
    <property type="match status" value="1"/>
</dbReference>
<name>A0A4R5AN05_9ACTN</name>
<dbReference type="InterPro" id="IPR005907">
    <property type="entry name" value="G1P_thy_trans_s"/>
</dbReference>
<comment type="similarity">
    <text evidence="2 10">Belongs to the glucose-1-phosphate thymidylyltransferase family.</text>
</comment>
<dbReference type="InterPro" id="IPR005835">
    <property type="entry name" value="NTP_transferase_dom"/>
</dbReference>
<dbReference type="EC" id="2.7.7.24" evidence="3 10"/>
<evidence type="ECO:0000313" key="13">
    <source>
        <dbReference type="EMBL" id="TDD72999.1"/>
    </source>
</evidence>
<dbReference type="FunFam" id="3.90.550.10:FF:000023">
    <property type="entry name" value="Glucose-1-phosphate thymidylyltransferase"/>
    <property type="match status" value="1"/>
</dbReference>
<keyword evidence="14" id="KW-1185">Reference proteome</keyword>
<evidence type="ECO:0000256" key="9">
    <source>
        <dbReference type="ARBA" id="ARBA00049336"/>
    </source>
</evidence>
<dbReference type="GO" id="GO:0008879">
    <property type="term" value="F:glucose-1-phosphate thymidylyltransferase activity"/>
    <property type="evidence" value="ECO:0007669"/>
    <property type="project" value="UniProtKB-EC"/>
</dbReference>
<proteinExistence type="inferred from homology"/>
<evidence type="ECO:0000259" key="12">
    <source>
        <dbReference type="Pfam" id="PF00483"/>
    </source>
</evidence>
<dbReference type="PANTHER" id="PTHR43532:SF1">
    <property type="entry name" value="GLUCOSE-1-PHOSPHATE THYMIDYLYLTRANSFERASE 1"/>
    <property type="match status" value="1"/>
</dbReference>
<comment type="catalytic activity">
    <reaction evidence="9 10">
        <text>dTTP + alpha-D-glucose 1-phosphate + H(+) = dTDP-alpha-D-glucose + diphosphate</text>
        <dbReference type="Rhea" id="RHEA:15225"/>
        <dbReference type="ChEBI" id="CHEBI:15378"/>
        <dbReference type="ChEBI" id="CHEBI:33019"/>
        <dbReference type="ChEBI" id="CHEBI:37568"/>
        <dbReference type="ChEBI" id="CHEBI:57477"/>
        <dbReference type="ChEBI" id="CHEBI:58601"/>
        <dbReference type="EC" id="2.7.7.24"/>
    </reaction>
</comment>
<evidence type="ECO:0000256" key="2">
    <source>
        <dbReference type="ARBA" id="ARBA00010480"/>
    </source>
</evidence>
<comment type="function">
    <text evidence="10">Catalyzes the formation of dTDP-glucose, from dTTP and glucose 1-phosphate, as well as its pyrophosphorolysis.</text>
</comment>
<reference evidence="13 14" key="1">
    <citation type="submission" date="2019-02" db="EMBL/GenBank/DDBJ databases">
        <title>Draft genome sequences of novel Actinobacteria.</title>
        <authorList>
            <person name="Sahin N."/>
            <person name="Ay H."/>
            <person name="Saygin H."/>
        </authorList>
    </citation>
    <scope>NUCLEOTIDE SEQUENCE [LARGE SCALE GENOMIC DNA]</scope>
    <source>
        <strain evidence="13 14">8K307</strain>
    </source>
</reference>
<evidence type="ECO:0000256" key="10">
    <source>
        <dbReference type="RuleBase" id="RU003706"/>
    </source>
</evidence>
<dbReference type="NCBIfam" id="TIGR01207">
    <property type="entry name" value="rmlA"/>
    <property type="match status" value="1"/>
</dbReference>
<evidence type="ECO:0000256" key="7">
    <source>
        <dbReference type="ARBA" id="ARBA00022723"/>
    </source>
</evidence>
<dbReference type="CDD" id="cd02538">
    <property type="entry name" value="G1P_TT_short"/>
    <property type="match status" value="1"/>
</dbReference>
<evidence type="ECO:0000256" key="8">
    <source>
        <dbReference type="ARBA" id="ARBA00022842"/>
    </source>
</evidence>
<evidence type="ECO:0000256" key="5">
    <source>
        <dbReference type="ARBA" id="ARBA00022679"/>
    </source>
</evidence>
<dbReference type="GO" id="GO:0000271">
    <property type="term" value="P:polysaccharide biosynthetic process"/>
    <property type="evidence" value="ECO:0007669"/>
    <property type="project" value="UniProtKB-ARBA"/>
</dbReference>
<sequence>MRGIILAGGSGTRLHPLTVAVSKQMLPVYDKPMIYYPLTTLMMAGIRDILVITTPRDADQFATLLGDGSDLGLSISYAQQPSPEGLAQAFVIGAEFVGSEHVALVLGDNIFYGGGLGTQLRKYAEVDGGLVFAYHVADPTAYGVVEFDADGRAVSLEEKPAKPRSSFAVPGLYFYDSDVVEIARGLKPSARGELEITDVNRTYLDRGSLHVEVLPRGTAWLDTGTFDNLMAAGEYVRVIEARQGQKIGCPEEVAWRMGFIDDDQLRARGEALAKSGYGDYLIGLLDGERPREAHAAPTATRGRRSRRVVGRDHLPNGVNEVSPHEPTD</sequence>
<comment type="cofactor">
    <cofactor evidence="1">
        <name>Mg(2+)</name>
        <dbReference type="ChEBI" id="CHEBI:18420"/>
    </cofactor>
</comment>
<dbReference type="Proteomes" id="UP000295217">
    <property type="component" value="Unassembled WGS sequence"/>
</dbReference>
<dbReference type="SUPFAM" id="SSF53448">
    <property type="entry name" value="Nucleotide-diphospho-sugar transferases"/>
    <property type="match status" value="1"/>
</dbReference>
<dbReference type="GO" id="GO:0019318">
    <property type="term" value="P:hexose metabolic process"/>
    <property type="evidence" value="ECO:0007669"/>
    <property type="project" value="UniProtKB-ARBA"/>
</dbReference>
<dbReference type="InterPro" id="IPR029044">
    <property type="entry name" value="Nucleotide-diphossugar_trans"/>
</dbReference>
<organism evidence="13 14">
    <name type="scientific">Jiangella aurantiaca</name>
    <dbReference type="NCBI Taxonomy" id="2530373"/>
    <lineage>
        <taxon>Bacteria</taxon>
        <taxon>Bacillati</taxon>
        <taxon>Actinomycetota</taxon>
        <taxon>Actinomycetes</taxon>
        <taxon>Jiangellales</taxon>
        <taxon>Jiangellaceae</taxon>
        <taxon>Jiangella</taxon>
    </lineage>
</organism>
<evidence type="ECO:0000256" key="1">
    <source>
        <dbReference type="ARBA" id="ARBA00001946"/>
    </source>
</evidence>
<accession>A0A4R5AN05</accession>
<keyword evidence="5 10" id="KW-0808">Transferase</keyword>
<keyword evidence="6 10" id="KW-0548">Nucleotidyltransferase</keyword>
<dbReference type="RefSeq" id="WP_132101074.1">
    <property type="nucleotide sequence ID" value="NZ_SMLB01000001.1"/>
</dbReference>
<protein>
    <recommendedName>
        <fullName evidence="4 10">Glucose-1-phosphate thymidylyltransferase</fullName>
        <ecNumber evidence="3 10">2.7.7.24</ecNumber>
    </recommendedName>
</protein>
<dbReference type="Gene3D" id="3.90.550.10">
    <property type="entry name" value="Spore Coat Polysaccharide Biosynthesis Protein SpsA, Chain A"/>
    <property type="match status" value="1"/>
</dbReference>
<keyword evidence="8 10" id="KW-0460">Magnesium</keyword>
<feature type="domain" description="Nucleotidyl transferase" evidence="12">
    <location>
        <begin position="3"/>
        <end position="234"/>
    </location>
</feature>
<evidence type="ECO:0000256" key="11">
    <source>
        <dbReference type="SAM" id="MobiDB-lite"/>
    </source>
</evidence>
<dbReference type="AlphaFoldDB" id="A0A4R5AN05"/>